<proteinExistence type="predicted"/>
<organism evidence="1">
    <name type="scientific">Rhizophora mucronata</name>
    <name type="common">Asiatic mangrove</name>
    <dbReference type="NCBI Taxonomy" id="61149"/>
    <lineage>
        <taxon>Eukaryota</taxon>
        <taxon>Viridiplantae</taxon>
        <taxon>Streptophyta</taxon>
        <taxon>Embryophyta</taxon>
        <taxon>Tracheophyta</taxon>
        <taxon>Spermatophyta</taxon>
        <taxon>Magnoliopsida</taxon>
        <taxon>eudicotyledons</taxon>
        <taxon>Gunneridae</taxon>
        <taxon>Pentapetalae</taxon>
        <taxon>rosids</taxon>
        <taxon>fabids</taxon>
        <taxon>Malpighiales</taxon>
        <taxon>Rhizophoraceae</taxon>
        <taxon>Rhizophora</taxon>
    </lineage>
</organism>
<dbReference type="AlphaFoldDB" id="A0A2P2LHS7"/>
<dbReference type="EMBL" id="GGEC01037032">
    <property type="protein sequence ID" value="MBX17516.1"/>
    <property type="molecule type" value="Transcribed_RNA"/>
</dbReference>
<evidence type="ECO:0000313" key="1">
    <source>
        <dbReference type="EMBL" id="MBX17516.1"/>
    </source>
</evidence>
<name>A0A2P2LHS7_RHIMU</name>
<protein>
    <submittedName>
        <fullName evidence="1">Uncharacterized protein</fullName>
    </submittedName>
</protein>
<sequence length="32" mass="3690">MNQRRRGVKSNFDLGITTYVWVLSYRSVSQGA</sequence>
<reference evidence="1" key="1">
    <citation type="submission" date="2018-02" db="EMBL/GenBank/DDBJ databases">
        <title>Rhizophora mucronata_Transcriptome.</title>
        <authorList>
            <person name="Meera S.P."/>
            <person name="Sreeshan A."/>
            <person name="Augustine A."/>
        </authorList>
    </citation>
    <scope>NUCLEOTIDE SEQUENCE</scope>
    <source>
        <tissue evidence="1">Leaf</tissue>
    </source>
</reference>
<accession>A0A2P2LHS7</accession>